<keyword evidence="2" id="KW-1185">Reference proteome</keyword>
<organism evidence="1 2">
    <name type="scientific">Streptomyces composti</name>
    <dbReference type="NCBI Taxonomy" id="2720025"/>
    <lineage>
        <taxon>Bacteria</taxon>
        <taxon>Bacillati</taxon>
        <taxon>Actinomycetota</taxon>
        <taxon>Actinomycetes</taxon>
        <taxon>Kitasatosporales</taxon>
        <taxon>Streptomycetaceae</taxon>
        <taxon>Streptomyces</taxon>
    </lineage>
</organism>
<evidence type="ECO:0000313" key="2">
    <source>
        <dbReference type="Proteomes" id="UP000730591"/>
    </source>
</evidence>
<dbReference type="Proteomes" id="UP000730591">
    <property type="component" value="Unassembled WGS sequence"/>
</dbReference>
<reference evidence="1 2" key="1">
    <citation type="submission" date="2020-03" db="EMBL/GenBank/DDBJ databases">
        <title>WGS of actinomycetes isolated from Thailand.</title>
        <authorList>
            <person name="Thawai C."/>
        </authorList>
    </citation>
    <scope>NUCLEOTIDE SEQUENCE [LARGE SCALE GENOMIC DNA]</scope>
    <source>
        <strain evidence="1 2">SBST2-5</strain>
    </source>
</reference>
<evidence type="ECO:0000313" key="1">
    <source>
        <dbReference type="EMBL" id="NJP49564.1"/>
    </source>
</evidence>
<comment type="caution">
    <text evidence="1">The sequence shown here is derived from an EMBL/GenBank/DDBJ whole genome shotgun (WGS) entry which is preliminary data.</text>
</comment>
<accession>A0ABX0ZZN6</accession>
<dbReference type="EMBL" id="JAATEM010000005">
    <property type="protein sequence ID" value="NJP49564.1"/>
    <property type="molecule type" value="Genomic_DNA"/>
</dbReference>
<name>A0ABX0ZZN6_9ACTN</name>
<gene>
    <name evidence="1" type="ORF">HCJ93_05610</name>
</gene>
<protein>
    <submittedName>
        <fullName evidence="1">Uncharacterized protein</fullName>
    </submittedName>
</protein>
<sequence>MPRHNPYPVPDEPGRIVPVEVRGWQDGYDAGISSPSRVPPTPLVRDPGYADGWTRGARAGNADGGAEGWRWACFDGAARPSPGEAGGRYAHRDSGERSAEYAQVFTRCWPCVGERPLLVLLAAVAPGQHGGEGLTGRVLARTCAGKGVSQLYLPVGLKPSPAPDEGAGDPLTHAGYWHGGVHESLDEAAPEAIDHVLVRVVRFAALVRYRPAAEHHFFDLLPVYDMTAPGRPA</sequence>
<dbReference type="RefSeq" id="WP_167991652.1">
    <property type="nucleotide sequence ID" value="NZ_JAATEM010000005.1"/>
</dbReference>
<proteinExistence type="predicted"/>